<accession>A0ABP7TIU8</accession>
<keyword evidence="2" id="KW-1185">Reference proteome</keyword>
<name>A0ABP7TIU8_9FLAO</name>
<dbReference type="EMBL" id="BAABCR010000012">
    <property type="protein sequence ID" value="GAA4026983.1"/>
    <property type="molecule type" value="Genomic_DNA"/>
</dbReference>
<comment type="caution">
    <text evidence="1">The sequence shown here is derived from an EMBL/GenBank/DDBJ whole genome shotgun (WGS) entry which is preliminary data.</text>
</comment>
<reference evidence="2" key="1">
    <citation type="journal article" date="2019" name="Int. J. Syst. Evol. Microbiol.">
        <title>The Global Catalogue of Microorganisms (GCM) 10K type strain sequencing project: providing services to taxonomists for standard genome sequencing and annotation.</title>
        <authorList>
            <consortium name="The Broad Institute Genomics Platform"/>
            <consortium name="The Broad Institute Genome Sequencing Center for Infectious Disease"/>
            <person name="Wu L."/>
            <person name="Ma J."/>
        </authorList>
    </citation>
    <scope>NUCLEOTIDE SEQUENCE [LARGE SCALE GENOMIC DNA]</scope>
    <source>
        <strain evidence="2">JCM 17064</strain>
    </source>
</reference>
<evidence type="ECO:0000313" key="2">
    <source>
        <dbReference type="Proteomes" id="UP001500968"/>
    </source>
</evidence>
<dbReference type="Proteomes" id="UP001500968">
    <property type="component" value="Unassembled WGS sequence"/>
</dbReference>
<dbReference type="RefSeq" id="WP_324692206.1">
    <property type="nucleotide sequence ID" value="NZ_BAABCR010000012.1"/>
</dbReference>
<organism evidence="1 2">
    <name type="scientific">Flavobacterium cheonhonense</name>
    <dbReference type="NCBI Taxonomy" id="706185"/>
    <lineage>
        <taxon>Bacteria</taxon>
        <taxon>Pseudomonadati</taxon>
        <taxon>Bacteroidota</taxon>
        <taxon>Flavobacteriia</taxon>
        <taxon>Flavobacteriales</taxon>
        <taxon>Flavobacteriaceae</taxon>
        <taxon>Flavobacterium</taxon>
    </lineage>
</organism>
<gene>
    <name evidence="1" type="ORF">GCM10022386_07970</name>
</gene>
<protein>
    <recommendedName>
        <fullName evidence="3">Lipoprotein</fullName>
    </recommendedName>
</protein>
<dbReference type="PROSITE" id="PS51257">
    <property type="entry name" value="PROKAR_LIPOPROTEIN"/>
    <property type="match status" value="1"/>
</dbReference>
<sequence>MKPYYLCILFITLFISCSDSNDITDGTISNQRIISAIDDSSEAINYANPHDYAGQIHQELLTTYYNADVLPFTLSGIITTATTVANANDSFLSLTKNTPYHFGYVDRVTYIVSQPVGFQDAIINESIQDSDARSSFKTFVTELLHACEEEDNFSVLYDSIVAYEEAVYKDTGLTDHDKQTILITTSITRHGVYARKKKPKKDKDPEWQYMVGNIFAALDGADDSVEDAIMRGLVTGIVENTK</sequence>
<evidence type="ECO:0000313" key="1">
    <source>
        <dbReference type="EMBL" id="GAA4026983.1"/>
    </source>
</evidence>
<evidence type="ECO:0008006" key="3">
    <source>
        <dbReference type="Google" id="ProtNLM"/>
    </source>
</evidence>
<proteinExistence type="predicted"/>